<evidence type="ECO:0000313" key="1">
    <source>
        <dbReference type="EMBL" id="CAD8833869.1"/>
    </source>
</evidence>
<reference evidence="1" key="1">
    <citation type="submission" date="2021-01" db="EMBL/GenBank/DDBJ databases">
        <authorList>
            <person name="Corre E."/>
            <person name="Pelletier E."/>
            <person name="Niang G."/>
            <person name="Scheremetjew M."/>
            <person name="Finn R."/>
            <person name="Kale V."/>
            <person name="Holt S."/>
            <person name="Cochrane G."/>
            <person name="Meng A."/>
            <person name="Brown T."/>
            <person name="Cohen L."/>
        </authorList>
    </citation>
    <scope>NUCLEOTIDE SEQUENCE</scope>
</reference>
<sequence>MGAVGSVALDWPLATDWTTDWMKDLMVDFTAKSSRASDIEESVMSGLIRGVADLPPCARSTELAVRWNEVREGMTQIENLLEEAESRMDSFLCDLASAGVHELELLSDRLECGAGLAAGLSKGVGLLSKLESSRDHEATCRKVGDLHARVTQLRDDLFQCRDAEFGSTGFTNAWPAAELI</sequence>
<gene>
    <name evidence="1" type="ORF">NSCI0253_LOCUS8217</name>
</gene>
<organism evidence="1">
    <name type="scientific">Noctiluca scintillans</name>
    <name type="common">Sea sparkle</name>
    <name type="synonym">Red tide dinoflagellate</name>
    <dbReference type="NCBI Taxonomy" id="2966"/>
    <lineage>
        <taxon>Eukaryota</taxon>
        <taxon>Sar</taxon>
        <taxon>Alveolata</taxon>
        <taxon>Dinophyceae</taxon>
        <taxon>Noctilucales</taxon>
        <taxon>Noctilucaceae</taxon>
        <taxon>Noctiluca</taxon>
    </lineage>
</organism>
<dbReference type="EMBL" id="HBFQ01011673">
    <property type="protein sequence ID" value="CAD8833869.1"/>
    <property type="molecule type" value="Transcribed_RNA"/>
</dbReference>
<accession>A0A7S0ZW02</accession>
<proteinExistence type="predicted"/>
<protein>
    <submittedName>
        <fullName evidence="1">Uncharacterized protein</fullName>
    </submittedName>
</protein>
<name>A0A7S0ZW02_NOCSC</name>
<dbReference type="AlphaFoldDB" id="A0A7S0ZW02"/>